<sequence>MSFRTVNSTIIQLSTNHTFTRSLTYLVVPFLFDNLNTQFLFHLGSIYYLKPDNSTAKRKERRMNRYSRINSKSKSDSSDHLCFPISQTPPIISKPHEEKCKKKEFGEKSIHIHGSIHEEEKGRNEDGEMFGVILSRSRSVSSYKSTERNSSMKRSSSVSSAAGGGYCRIHHQNDHPISDVVHSRRHGKKDRGNILRACMRLLGF</sequence>
<protein>
    <submittedName>
        <fullName evidence="2">Uncharacterized protein</fullName>
    </submittedName>
</protein>
<feature type="region of interest" description="Disordered" evidence="1">
    <location>
        <begin position="141"/>
        <end position="165"/>
    </location>
</feature>
<name>A0ABS8T7V9_DATST</name>
<dbReference type="PANTHER" id="PTHR38386:SF8">
    <property type="match status" value="1"/>
</dbReference>
<dbReference type="EMBL" id="JACEIK010001199">
    <property type="protein sequence ID" value="MCD7467100.1"/>
    <property type="molecule type" value="Genomic_DNA"/>
</dbReference>
<evidence type="ECO:0000313" key="3">
    <source>
        <dbReference type="Proteomes" id="UP000823775"/>
    </source>
</evidence>
<dbReference type="Proteomes" id="UP000823775">
    <property type="component" value="Unassembled WGS sequence"/>
</dbReference>
<organism evidence="2 3">
    <name type="scientific">Datura stramonium</name>
    <name type="common">Jimsonweed</name>
    <name type="synonym">Common thornapple</name>
    <dbReference type="NCBI Taxonomy" id="4076"/>
    <lineage>
        <taxon>Eukaryota</taxon>
        <taxon>Viridiplantae</taxon>
        <taxon>Streptophyta</taxon>
        <taxon>Embryophyta</taxon>
        <taxon>Tracheophyta</taxon>
        <taxon>Spermatophyta</taxon>
        <taxon>Magnoliopsida</taxon>
        <taxon>eudicotyledons</taxon>
        <taxon>Gunneridae</taxon>
        <taxon>Pentapetalae</taxon>
        <taxon>asterids</taxon>
        <taxon>lamiids</taxon>
        <taxon>Solanales</taxon>
        <taxon>Solanaceae</taxon>
        <taxon>Solanoideae</taxon>
        <taxon>Datureae</taxon>
        <taxon>Datura</taxon>
    </lineage>
</organism>
<accession>A0ABS8T7V9</accession>
<evidence type="ECO:0000256" key="1">
    <source>
        <dbReference type="SAM" id="MobiDB-lite"/>
    </source>
</evidence>
<comment type="caution">
    <text evidence="2">The sequence shown here is derived from an EMBL/GenBank/DDBJ whole genome shotgun (WGS) entry which is preliminary data.</text>
</comment>
<proteinExistence type="predicted"/>
<keyword evidence="3" id="KW-1185">Reference proteome</keyword>
<evidence type="ECO:0000313" key="2">
    <source>
        <dbReference type="EMBL" id="MCD7467100.1"/>
    </source>
</evidence>
<gene>
    <name evidence="2" type="ORF">HAX54_004312</name>
</gene>
<dbReference type="PANTHER" id="PTHR38386">
    <property type="entry name" value="OS05G0426900 PROTEIN"/>
    <property type="match status" value="1"/>
</dbReference>
<reference evidence="2 3" key="1">
    <citation type="journal article" date="2021" name="BMC Genomics">
        <title>Datura genome reveals duplications of psychoactive alkaloid biosynthetic genes and high mutation rate following tissue culture.</title>
        <authorList>
            <person name="Rajewski A."/>
            <person name="Carter-House D."/>
            <person name="Stajich J."/>
            <person name="Litt A."/>
        </authorList>
    </citation>
    <scope>NUCLEOTIDE SEQUENCE [LARGE SCALE GENOMIC DNA]</scope>
    <source>
        <strain evidence="2">AR-01</strain>
    </source>
</reference>
<feature type="compositionally biased region" description="Low complexity" evidence="1">
    <location>
        <begin position="141"/>
        <end position="160"/>
    </location>
</feature>